<organism evidence="4 5">
    <name type="scientific">Nephila pilipes</name>
    <name type="common">Giant wood spider</name>
    <name type="synonym">Nephila maculata</name>
    <dbReference type="NCBI Taxonomy" id="299642"/>
    <lineage>
        <taxon>Eukaryota</taxon>
        <taxon>Metazoa</taxon>
        <taxon>Ecdysozoa</taxon>
        <taxon>Arthropoda</taxon>
        <taxon>Chelicerata</taxon>
        <taxon>Arachnida</taxon>
        <taxon>Araneae</taxon>
        <taxon>Araneomorphae</taxon>
        <taxon>Entelegynae</taxon>
        <taxon>Araneoidea</taxon>
        <taxon>Nephilidae</taxon>
        <taxon>Nephila</taxon>
    </lineage>
</organism>
<evidence type="ECO:0008006" key="6">
    <source>
        <dbReference type="Google" id="ProtNLM"/>
    </source>
</evidence>
<proteinExistence type="predicted"/>
<dbReference type="Pfam" id="PF17919">
    <property type="entry name" value="RT_RNaseH_2"/>
    <property type="match status" value="1"/>
</dbReference>
<evidence type="ECO:0000256" key="1">
    <source>
        <dbReference type="ARBA" id="ARBA00023268"/>
    </source>
</evidence>
<feature type="domain" description="Reverse transcriptase" evidence="2">
    <location>
        <begin position="77"/>
        <end position="185"/>
    </location>
</feature>
<dbReference type="InterPro" id="IPR041577">
    <property type="entry name" value="RT_RNaseH_2"/>
</dbReference>
<sequence length="274" mass="30661">MHHIDTFGPPVYAKPPRLAPDGLKIAKMEFQHTLDLGDMHPLDSNYASPLHFLRKEVTIGVLLATTGLSTVKPNETSKAFHQIPIAPENVDKTTICTSFGLLESTRMKFGVYNASNTFQIFIDEVTRRLEGAYAFTEDILIASQSYEEHIEHLRALFYRLDHYGLTTKLSKGKFGVPTLDFLEFTVSKDGISPILDRVDAIQKFPRPGYTYKRKSLRPTKKSEPSLQWSEEAEKAFTDAKKALAEPTLLKPPIPGAPLSLWTDASNVQIGNSLI</sequence>
<dbReference type="InterPro" id="IPR000477">
    <property type="entry name" value="RT_dom"/>
</dbReference>
<evidence type="ECO:0000313" key="4">
    <source>
        <dbReference type="EMBL" id="GFU06778.1"/>
    </source>
</evidence>
<dbReference type="EMBL" id="BMAW01028304">
    <property type="protein sequence ID" value="GFU06778.1"/>
    <property type="molecule type" value="Genomic_DNA"/>
</dbReference>
<protein>
    <recommendedName>
        <fullName evidence="6">Reverse transcriptase domain-containing protein</fullName>
    </recommendedName>
</protein>
<dbReference type="Pfam" id="PF00078">
    <property type="entry name" value="RVT_1"/>
    <property type="match status" value="1"/>
</dbReference>
<gene>
    <name evidence="4" type="primary">TY3B-G</name>
    <name evidence="4" type="ORF">NPIL_468351</name>
</gene>
<dbReference type="InterPro" id="IPR043502">
    <property type="entry name" value="DNA/RNA_pol_sf"/>
</dbReference>
<dbReference type="Gene3D" id="3.10.10.10">
    <property type="entry name" value="HIV Type 1 Reverse Transcriptase, subunit A, domain 1"/>
    <property type="match status" value="1"/>
</dbReference>
<dbReference type="InterPro" id="IPR043128">
    <property type="entry name" value="Rev_trsase/Diguanyl_cyclase"/>
</dbReference>
<dbReference type="PANTHER" id="PTHR37984">
    <property type="entry name" value="PROTEIN CBG26694"/>
    <property type="match status" value="1"/>
</dbReference>
<dbReference type="GO" id="GO:0003824">
    <property type="term" value="F:catalytic activity"/>
    <property type="evidence" value="ECO:0007669"/>
    <property type="project" value="UniProtKB-KW"/>
</dbReference>
<dbReference type="SUPFAM" id="SSF56672">
    <property type="entry name" value="DNA/RNA polymerases"/>
    <property type="match status" value="1"/>
</dbReference>
<dbReference type="GO" id="GO:0071897">
    <property type="term" value="P:DNA biosynthetic process"/>
    <property type="evidence" value="ECO:0007669"/>
    <property type="project" value="UniProtKB-ARBA"/>
</dbReference>
<name>A0A8X6Q7Q8_NEPPI</name>
<dbReference type="AlphaFoldDB" id="A0A8X6Q7Q8"/>
<feature type="domain" description="Reverse transcriptase/retrotransposon-derived protein RNase H-like" evidence="3">
    <location>
        <begin position="228"/>
        <end position="273"/>
    </location>
</feature>
<evidence type="ECO:0000313" key="5">
    <source>
        <dbReference type="Proteomes" id="UP000887013"/>
    </source>
</evidence>
<keyword evidence="1" id="KW-0511">Multifunctional enzyme</keyword>
<comment type="caution">
    <text evidence="4">The sequence shown here is derived from an EMBL/GenBank/DDBJ whole genome shotgun (WGS) entry which is preliminary data.</text>
</comment>
<evidence type="ECO:0000259" key="2">
    <source>
        <dbReference type="Pfam" id="PF00078"/>
    </source>
</evidence>
<dbReference type="Proteomes" id="UP000887013">
    <property type="component" value="Unassembled WGS sequence"/>
</dbReference>
<reference evidence="4" key="1">
    <citation type="submission" date="2020-08" db="EMBL/GenBank/DDBJ databases">
        <title>Multicomponent nature underlies the extraordinary mechanical properties of spider dragline silk.</title>
        <authorList>
            <person name="Kono N."/>
            <person name="Nakamura H."/>
            <person name="Mori M."/>
            <person name="Yoshida Y."/>
            <person name="Ohtoshi R."/>
            <person name="Malay A.D."/>
            <person name="Moran D.A.P."/>
            <person name="Tomita M."/>
            <person name="Numata K."/>
            <person name="Arakawa K."/>
        </authorList>
    </citation>
    <scope>NUCLEOTIDE SEQUENCE</scope>
</reference>
<dbReference type="InterPro" id="IPR050951">
    <property type="entry name" value="Retrovirus_Pol_polyprotein"/>
</dbReference>
<dbReference type="OrthoDB" id="6932368at2759"/>
<dbReference type="CDD" id="cd01647">
    <property type="entry name" value="RT_LTR"/>
    <property type="match status" value="1"/>
</dbReference>
<evidence type="ECO:0000259" key="3">
    <source>
        <dbReference type="Pfam" id="PF17919"/>
    </source>
</evidence>
<dbReference type="Gene3D" id="3.30.70.270">
    <property type="match status" value="1"/>
</dbReference>
<keyword evidence="5" id="KW-1185">Reference proteome</keyword>
<dbReference type="PANTHER" id="PTHR37984:SF5">
    <property type="entry name" value="PROTEIN NYNRIN-LIKE"/>
    <property type="match status" value="1"/>
</dbReference>
<accession>A0A8X6Q7Q8</accession>